<evidence type="ECO:0000256" key="2">
    <source>
        <dbReference type="SAM" id="Coils"/>
    </source>
</evidence>
<feature type="domain" description="LOB" evidence="4">
    <location>
        <begin position="31"/>
        <end position="206"/>
    </location>
</feature>
<organism evidence="5 6">
    <name type="scientific">Vitis vinifera</name>
    <name type="common">Grape</name>
    <dbReference type="NCBI Taxonomy" id="29760"/>
    <lineage>
        <taxon>Eukaryota</taxon>
        <taxon>Viridiplantae</taxon>
        <taxon>Streptophyta</taxon>
        <taxon>Embryophyta</taxon>
        <taxon>Tracheophyta</taxon>
        <taxon>Spermatophyta</taxon>
        <taxon>Magnoliopsida</taxon>
        <taxon>eudicotyledons</taxon>
        <taxon>Gunneridae</taxon>
        <taxon>Pentapetalae</taxon>
        <taxon>rosids</taxon>
        <taxon>Vitales</taxon>
        <taxon>Vitaceae</taxon>
        <taxon>Viteae</taxon>
        <taxon>Vitis</taxon>
    </lineage>
</organism>
<name>A0A438CGT4_VITVI</name>
<sequence length="239" mass="26691">MEYTDPITTGSAIDPSSSSRLAASLPTAVKGPCAACKILRRRCTDKCMLAPYFPPTETLKFIIAHKVFGAINIVKSLQPCLPPISSTYLGCCLCLGNRPFLSISTFSFYLMTFRSRFDNAWLADTTIDLAPSACHRPFHTKKIYSNHYKNLQELPESMRADAVSSMVYEAKARIRDPVYGCAGAINQLQKELRDLQTELAATQADLAIIRCQQQQQQLNDSMSFPDQSNLGSPWESYWN</sequence>
<gene>
    <name evidence="5" type="primary">LBD1_4</name>
    <name evidence="5" type="ORF">CK203_111197</name>
</gene>
<keyword evidence="2" id="KW-0175">Coiled coil</keyword>
<dbReference type="Proteomes" id="UP000288805">
    <property type="component" value="Unassembled WGS sequence"/>
</dbReference>
<feature type="coiled-coil region" evidence="2">
    <location>
        <begin position="185"/>
        <end position="212"/>
    </location>
</feature>
<feature type="compositionally biased region" description="Polar residues" evidence="3">
    <location>
        <begin position="219"/>
        <end position="231"/>
    </location>
</feature>
<dbReference type="PROSITE" id="PS50891">
    <property type="entry name" value="LOB"/>
    <property type="match status" value="1"/>
</dbReference>
<accession>A0A438CGT4</accession>
<dbReference type="EMBL" id="QGNW01002235">
    <property type="protein sequence ID" value="RVW22423.1"/>
    <property type="molecule type" value="Genomic_DNA"/>
</dbReference>
<protein>
    <submittedName>
        <fullName evidence="5">LOB domain-containing protein 1</fullName>
    </submittedName>
</protein>
<feature type="region of interest" description="Disordered" evidence="3">
    <location>
        <begin position="219"/>
        <end position="239"/>
    </location>
</feature>
<dbReference type="Pfam" id="PF03195">
    <property type="entry name" value="LOB"/>
    <property type="match status" value="2"/>
</dbReference>
<evidence type="ECO:0000313" key="5">
    <source>
        <dbReference type="EMBL" id="RVW22423.1"/>
    </source>
</evidence>
<proteinExistence type="inferred from homology"/>
<comment type="caution">
    <text evidence="5">The sequence shown here is derived from an EMBL/GenBank/DDBJ whole genome shotgun (WGS) entry which is preliminary data.</text>
</comment>
<dbReference type="InterPro" id="IPR004883">
    <property type="entry name" value="LOB"/>
</dbReference>
<reference evidence="5 6" key="1">
    <citation type="journal article" date="2018" name="PLoS Genet.">
        <title>Population sequencing reveals clonal diversity and ancestral inbreeding in the grapevine cultivar Chardonnay.</title>
        <authorList>
            <person name="Roach M.J."/>
            <person name="Johnson D.L."/>
            <person name="Bohlmann J."/>
            <person name="van Vuuren H.J."/>
            <person name="Jones S.J."/>
            <person name="Pretorius I.S."/>
            <person name="Schmidt S.A."/>
            <person name="Borneman A.R."/>
        </authorList>
    </citation>
    <scope>NUCLEOTIDE SEQUENCE [LARGE SCALE GENOMIC DNA]</scope>
    <source>
        <strain evidence="6">cv. Chardonnay</strain>
        <tissue evidence="5">Leaf</tissue>
    </source>
</reference>
<evidence type="ECO:0000259" key="4">
    <source>
        <dbReference type="PROSITE" id="PS50891"/>
    </source>
</evidence>
<evidence type="ECO:0000313" key="6">
    <source>
        <dbReference type="Proteomes" id="UP000288805"/>
    </source>
</evidence>
<comment type="similarity">
    <text evidence="1">Belongs to the LOB domain-containing protein family.</text>
</comment>
<dbReference type="PANTHER" id="PTHR31301">
    <property type="entry name" value="LOB DOMAIN-CONTAINING PROTEIN 4-RELATED"/>
    <property type="match status" value="1"/>
</dbReference>
<dbReference type="PANTHER" id="PTHR31301:SF188">
    <property type="entry name" value="LOB DOMAIN-CONTAINING PROTEIN 1-LIKE"/>
    <property type="match status" value="1"/>
</dbReference>
<evidence type="ECO:0000256" key="1">
    <source>
        <dbReference type="ARBA" id="ARBA00005474"/>
    </source>
</evidence>
<dbReference type="AlphaFoldDB" id="A0A438CGT4"/>
<evidence type="ECO:0000256" key="3">
    <source>
        <dbReference type="SAM" id="MobiDB-lite"/>
    </source>
</evidence>